<dbReference type="InterPro" id="IPR035979">
    <property type="entry name" value="RBD_domain_sf"/>
</dbReference>
<feature type="domain" description="RRM" evidence="5">
    <location>
        <begin position="57"/>
        <end position="136"/>
    </location>
</feature>
<evidence type="ECO:0000313" key="7">
    <source>
        <dbReference type="Proteomes" id="UP000636709"/>
    </source>
</evidence>
<dbReference type="FunFam" id="3.30.70.330:FF:000562">
    <property type="entry name" value="Heterogeneous nuclear ribonucleoprotein 1"/>
    <property type="match status" value="1"/>
</dbReference>
<dbReference type="InterPro" id="IPR012677">
    <property type="entry name" value="Nucleotide-bd_a/b_plait_sf"/>
</dbReference>
<dbReference type="PANTHER" id="PTHR48033:SF4">
    <property type="entry name" value="OS08G0320100 PROTEIN"/>
    <property type="match status" value="1"/>
</dbReference>
<dbReference type="SUPFAM" id="SSF54928">
    <property type="entry name" value="RNA-binding domain, RBD"/>
    <property type="match status" value="2"/>
</dbReference>
<dbReference type="GO" id="GO:0003723">
    <property type="term" value="F:RNA binding"/>
    <property type="evidence" value="ECO:0007669"/>
    <property type="project" value="UniProtKB-UniRule"/>
</dbReference>
<dbReference type="OrthoDB" id="1875751at2759"/>
<keyword evidence="2" id="KW-0539">Nucleus</keyword>
<evidence type="ECO:0000259" key="5">
    <source>
        <dbReference type="PROSITE" id="PS50102"/>
    </source>
</evidence>
<name>A0A835AJC0_9POAL</name>
<dbReference type="GO" id="GO:0010468">
    <property type="term" value="P:regulation of gene expression"/>
    <property type="evidence" value="ECO:0007669"/>
    <property type="project" value="TreeGrafter"/>
</dbReference>
<keyword evidence="3" id="KW-0694">RNA-binding</keyword>
<gene>
    <name evidence="6" type="ORF">HU200_055311</name>
</gene>
<evidence type="ECO:0000256" key="4">
    <source>
        <dbReference type="SAM" id="MobiDB-lite"/>
    </source>
</evidence>
<dbReference type="PANTHER" id="PTHR48033">
    <property type="entry name" value="RNA-BINDING (RRM/RBD/RNP MOTIFS) FAMILY PROTEIN"/>
    <property type="match status" value="1"/>
</dbReference>
<accession>A0A835AJC0</accession>
<evidence type="ECO:0000256" key="3">
    <source>
        <dbReference type="PROSITE-ProRule" id="PRU00176"/>
    </source>
</evidence>
<dbReference type="Pfam" id="PF00076">
    <property type="entry name" value="RRM_1"/>
    <property type="match status" value="1"/>
</dbReference>
<dbReference type="Gene3D" id="3.30.70.330">
    <property type="match status" value="2"/>
</dbReference>
<dbReference type="PROSITE" id="PS50102">
    <property type="entry name" value="RRM"/>
    <property type="match status" value="1"/>
</dbReference>
<dbReference type="SMART" id="SM00360">
    <property type="entry name" value="RRM"/>
    <property type="match status" value="1"/>
</dbReference>
<dbReference type="AlphaFoldDB" id="A0A835AJC0"/>
<proteinExistence type="predicted"/>
<dbReference type="GO" id="GO:0005654">
    <property type="term" value="C:nucleoplasm"/>
    <property type="evidence" value="ECO:0007669"/>
    <property type="project" value="TreeGrafter"/>
</dbReference>
<organism evidence="6 7">
    <name type="scientific">Digitaria exilis</name>
    <dbReference type="NCBI Taxonomy" id="1010633"/>
    <lineage>
        <taxon>Eukaryota</taxon>
        <taxon>Viridiplantae</taxon>
        <taxon>Streptophyta</taxon>
        <taxon>Embryophyta</taxon>
        <taxon>Tracheophyta</taxon>
        <taxon>Spermatophyta</taxon>
        <taxon>Magnoliopsida</taxon>
        <taxon>Liliopsida</taxon>
        <taxon>Poales</taxon>
        <taxon>Poaceae</taxon>
        <taxon>PACMAD clade</taxon>
        <taxon>Panicoideae</taxon>
        <taxon>Panicodae</taxon>
        <taxon>Paniceae</taxon>
        <taxon>Anthephorinae</taxon>
        <taxon>Digitaria</taxon>
    </lineage>
</organism>
<reference evidence="6" key="1">
    <citation type="submission" date="2020-07" db="EMBL/GenBank/DDBJ databases">
        <title>Genome sequence and genetic diversity analysis of an under-domesticated orphan crop, white fonio (Digitaria exilis).</title>
        <authorList>
            <person name="Bennetzen J.L."/>
            <person name="Chen S."/>
            <person name="Ma X."/>
            <person name="Wang X."/>
            <person name="Yssel A.E.J."/>
            <person name="Chaluvadi S.R."/>
            <person name="Johnson M."/>
            <person name="Gangashetty P."/>
            <person name="Hamidou F."/>
            <person name="Sanogo M.D."/>
            <person name="Zwaenepoel A."/>
            <person name="Wallace J."/>
            <person name="Van De Peer Y."/>
            <person name="Van Deynze A."/>
        </authorList>
    </citation>
    <scope>NUCLEOTIDE SEQUENCE</scope>
    <source>
        <tissue evidence="6">Leaves</tissue>
    </source>
</reference>
<dbReference type="InterPro" id="IPR000504">
    <property type="entry name" value="RRM_dom"/>
</dbReference>
<keyword evidence="7" id="KW-1185">Reference proteome</keyword>
<comment type="subcellular location">
    <subcellularLocation>
        <location evidence="1">Nucleus</location>
    </subcellularLocation>
</comment>
<comment type="caution">
    <text evidence="6">The sequence shown here is derived from an EMBL/GenBank/DDBJ whole genome shotgun (WGS) entry which is preliminary data.</text>
</comment>
<protein>
    <recommendedName>
        <fullName evidence="5">RRM domain-containing protein</fullName>
    </recommendedName>
</protein>
<evidence type="ECO:0000256" key="2">
    <source>
        <dbReference type="ARBA" id="ARBA00023242"/>
    </source>
</evidence>
<dbReference type="EMBL" id="JACEFO010002364">
    <property type="protein sequence ID" value="KAF8663632.1"/>
    <property type="molecule type" value="Genomic_DNA"/>
</dbReference>
<feature type="region of interest" description="Disordered" evidence="4">
    <location>
        <begin position="127"/>
        <end position="155"/>
    </location>
</feature>
<sequence>MKDRYTQKPRGFGFITFADPAVVDRVIEDEHVINGKLVEIKRTIPKGAAPLKDFKTKKIFVGGLPSALKEDEFKDFFSKFGKVMEHEIIRDHATNRSRGFGFIVFDAEKTVDELLAKKGNMIDLNGSQVEIKKAEPKKPSNPPPRSLDSESRGRPYGDNYDGFGSSYNYGGSFGPYKSPGSFGARPGSYSSAYGPGDYGSGYVAYGGALGAYRGESSLYSSRFGSTYGGSFGGGYGAGSYAGAYGRDAGGYGGSSYGPNYDSFGASSGYGTGGLYGARTGYGSTAGIGAAGRYHPYAR</sequence>
<dbReference type="Proteomes" id="UP000636709">
    <property type="component" value="Unassembled WGS sequence"/>
</dbReference>
<evidence type="ECO:0000256" key="1">
    <source>
        <dbReference type="ARBA" id="ARBA00004123"/>
    </source>
</evidence>
<evidence type="ECO:0000313" key="6">
    <source>
        <dbReference type="EMBL" id="KAF8663632.1"/>
    </source>
</evidence>
<dbReference type="GO" id="GO:0000785">
    <property type="term" value="C:chromatin"/>
    <property type="evidence" value="ECO:0007669"/>
    <property type="project" value="TreeGrafter"/>
</dbReference>